<sequence length="112" mass="12748">MTLMVDFNENKLIIDDTAIGLRSNVGDVLEIDELIVVRLVVLPDESDPTNVLAFDKDGNKVWEIESPPEEKEQRSYKSLNVVDGNLRVTNWNGYRYRVDVDSGEVTETGYTR</sequence>
<dbReference type="STRING" id="519442.Huta_2039"/>
<dbReference type="SUPFAM" id="SSF50998">
    <property type="entry name" value="Quinoprotein alcohol dehydrogenase-like"/>
    <property type="match status" value="1"/>
</dbReference>
<evidence type="ECO:0000313" key="1">
    <source>
        <dbReference type="EMBL" id="ACV12207.1"/>
    </source>
</evidence>
<dbReference type="Pfam" id="PF25857">
    <property type="entry name" value="DUF7957"/>
    <property type="match status" value="1"/>
</dbReference>
<reference evidence="1 2" key="1">
    <citation type="journal article" date="2009" name="Stand. Genomic Sci.">
        <title>Complete genome sequence of Halorhabdus utahensis type strain (AX-2).</title>
        <authorList>
            <person name="Anderson I."/>
            <person name="Tindall B.J."/>
            <person name="Pomrenke H."/>
            <person name="Goker M."/>
            <person name="Lapidus A."/>
            <person name="Nolan M."/>
            <person name="Copeland A."/>
            <person name="Glavina Del Rio T."/>
            <person name="Chen F."/>
            <person name="Tice H."/>
            <person name="Cheng J.F."/>
            <person name="Lucas S."/>
            <person name="Chertkov O."/>
            <person name="Bruce D."/>
            <person name="Brettin T."/>
            <person name="Detter J.C."/>
            <person name="Han C."/>
            <person name="Goodwin L."/>
            <person name="Land M."/>
            <person name="Hauser L."/>
            <person name="Chang Y.J."/>
            <person name="Jeffries C.D."/>
            <person name="Pitluck S."/>
            <person name="Pati A."/>
            <person name="Mavromatis K."/>
            <person name="Ivanova N."/>
            <person name="Ovchinnikova G."/>
            <person name="Chen A."/>
            <person name="Palaniappan K."/>
            <person name="Chain P."/>
            <person name="Rohde M."/>
            <person name="Bristow J."/>
            <person name="Eisen J.A."/>
            <person name="Markowitz V."/>
            <person name="Hugenholtz P."/>
            <person name="Kyrpides N.C."/>
            <person name="Klenk H.P."/>
        </authorList>
    </citation>
    <scope>NUCLEOTIDE SEQUENCE [LARGE SCALE GENOMIC DNA]</scope>
    <source>
        <strain evidence="2">DSM 12940 / JCM 11049 / AX-2</strain>
    </source>
</reference>
<proteinExistence type="predicted"/>
<dbReference type="AlphaFoldDB" id="C7NTL7"/>
<gene>
    <name evidence="1" type="ordered locus">Huta_2039</name>
</gene>
<dbReference type="InterPro" id="IPR011047">
    <property type="entry name" value="Quinoprotein_ADH-like_sf"/>
</dbReference>
<organism evidence="1 2">
    <name type="scientific">Halorhabdus utahensis (strain DSM 12940 / JCM 11049 / AX-2)</name>
    <dbReference type="NCBI Taxonomy" id="519442"/>
    <lineage>
        <taxon>Archaea</taxon>
        <taxon>Methanobacteriati</taxon>
        <taxon>Methanobacteriota</taxon>
        <taxon>Stenosarchaea group</taxon>
        <taxon>Halobacteria</taxon>
        <taxon>Halobacteriales</taxon>
        <taxon>Haloarculaceae</taxon>
        <taxon>Halorhabdus</taxon>
    </lineage>
</organism>
<protein>
    <submittedName>
        <fullName evidence="1">Uncharacterized protein</fullName>
    </submittedName>
</protein>
<name>C7NTL7_HALUD</name>
<accession>C7NTL7</accession>
<dbReference type="eggNOG" id="arCOG02556">
    <property type="taxonomic scope" value="Archaea"/>
</dbReference>
<dbReference type="InterPro" id="IPR058263">
    <property type="entry name" value="DUF7957"/>
</dbReference>
<dbReference type="Proteomes" id="UP000002071">
    <property type="component" value="Chromosome"/>
</dbReference>
<dbReference type="KEGG" id="hut:Huta_2039"/>
<dbReference type="HOGENOM" id="CLU_2140130_0_0_2"/>
<dbReference type="EMBL" id="CP001687">
    <property type="protein sequence ID" value="ACV12207.1"/>
    <property type="molecule type" value="Genomic_DNA"/>
</dbReference>
<evidence type="ECO:0000313" key="2">
    <source>
        <dbReference type="Proteomes" id="UP000002071"/>
    </source>
</evidence>
<keyword evidence="2" id="KW-1185">Reference proteome</keyword>